<dbReference type="SUPFAM" id="SSF56645">
    <property type="entry name" value="Acyl-CoA dehydrogenase NM domain-like"/>
    <property type="match status" value="1"/>
</dbReference>
<sequence length="122" mass="13453">MITKAVRDGDDWIIDGRKIWTSRAAEADFTIVMAVTDREKGARGGMSAFLVDGDNPGFKVLRKIPMIGGAMTYEVILENCRVPGWKLLGTEGQGSRPCRCGWGRGGWRWPPGASAWRNGPWT</sequence>
<evidence type="ECO:0000313" key="3">
    <source>
        <dbReference type="EMBL" id="QQZ50262.1"/>
    </source>
</evidence>
<reference evidence="3" key="1">
    <citation type="submission" date="2021-01" db="EMBL/GenBank/DDBJ databases">
        <title>Genome sequence of Phenylobacterium sp. 20VBR1 isolated from a valley glaceir, Ny-Alesund, Svalbard.</title>
        <authorList>
            <person name="Thomas F.A."/>
            <person name="Krishnan K.P."/>
            <person name="Sinha R.K."/>
        </authorList>
    </citation>
    <scope>NUCLEOTIDE SEQUENCE</scope>
    <source>
        <strain evidence="3">20VBR1</strain>
    </source>
</reference>
<organism evidence="3">
    <name type="scientific">Phenylobacterium glaciei</name>
    <dbReference type="NCBI Taxonomy" id="2803784"/>
    <lineage>
        <taxon>Bacteria</taxon>
        <taxon>Pseudomonadati</taxon>
        <taxon>Pseudomonadota</taxon>
        <taxon>Alphaproteobacteria</taxon>
        <taxon>Caulobacterales</taxon>
        <taxon>Caulobacteraceae</taxon>
        <taxon>Phenylobacterium</taxon>
    </lineage>
</organism>
<feature type="domain" description="Acyl-CoA oxidase/dehydrogenase middle" evidence="2">
    <location>
        <begin position="5"/>
        <end position="80"/>
    </location>
</feature>
<evidence type="ECO:0000259" key="2">
    <source>
        <dbReference type="Pfam" id="PF02770"/>
    </source>
</evidence>
<dbReference type="GO" id="GO:0005737">
    <property type="term" value="C:cytoplasm"/>
    <property type="evidence" value="ECO:0007669"/>
    <property type="project" value="TreeGrafter"/>
</dbReference>
<dbReference type="GO" id="GO:0003995">
    <property type="term" value="F:acyl-CoA dehydrogenase activity"/>
    <property type="evidence" value="ECO:0007669"/>
    <property type="project" value="TreeGrafter"/>
</dbReference>
<dbReference type="InterPro" id="IPR050741">
    <property type="entry name" value="Acyl-CoA_dehydrogenase"/>
</dbReference>
<evidence type="ECO:0000256" key="1">
    <source>
        <dbReference type="ARBA" id="ARBA00023002"/>
    </source>
</evidence>
<dbReference type="PANTHER" id="PTHR48083">
    <property type="entry name" value="MEDIUM-CHAIN SPECIFIC ACYL-COA DEHYDROGENASE, MITOCHONDRIAL-RELATED"/>
    <property type="match status" value="1"/>
</dbReference>
<dbReference type="InterPro" id="IPR006091">
    <property type="entry name" value="Acyl-CoA_Oxase/DH_mid-dom"/>
</dbReference>
<accession>A0A974P3G1</accession>
<dbReference type="Gene3D" id="2.40.110.10">
    <property type="entry name" value="Butyryl-CoA Dehydrogenase, subunit A, domain 2"/>
    <property type="match status" value="1"/>
</dbReference>
<dbReference type="AlphaFoldDB" id="A0A974P3G1"/>
<dbReference type="Pfam" id="PF02770">
    <property type="entry name" value="Acyl-CoA_dh_M"/>
    <property type="match status" value="1"/>
</dbReference>
<dbReference type="EMBL" id="CP068570">
    <property type="protein sequence ID" value="QQZ50262.1"/>
    <property type="molecule type" value="Genomic_DNA"/>
</dbReference>
<gene>
    <name evidence="3" type="ORF">JKL49_00575</name>
</gene>
<dbReference type="InterPro" id="IPR009100">
    <property type="entry name" value="AcylCoA_DH/oxidase_NM_dom_sf"/>
</dbReference>
<name>A0A974P3G1_9CAUL</name>
<dbReference type="InterPro" id="IPR046373">
    <property type="entry name" value="Acyl-CoA_Oxase/DH_mid-dom_sf"/>
</dbReference>
<dbReference type="GO" id="GO:0033539">
    <property type="term" value="P:fatty acid beta-oxidation using acyl-CoA dehydrogenase"/>
    <property type="evidence" value="ECO:0007669"/>
    <property type="project" value="TreeGrafter"/>
</dbReference>
<proteinExistence type="predicted"/>
<keyword evidence="1" id="KW-0560">Oxidoreductase</keyword>
<protein>
    <submittedName>
        <fullName evidence="3">Acyl-CoA dehydrogenase family protein</fullName>
    </submittedName>
</protein>
<dbReference type="PANTHER" id="PTHR48083:SF2">
    <property type="entry name" value="MEDIUM-CHAIN SPECIFIC ACYL-COA DEHYDROGENASE, MITOCHONDRIAL"/>
    <property type="match status" value="1"/>
</dbReference>